<dbReference type="AlphaFoldDB" id="A0A6A6DKA5"/>
<organism evidence="1 2">
    <name type="scientific">Zopfia rhizophila CBS 207.26</name>
    <dbReference type="NCBI Taxonomy" id="1314779"/>
    <lineage>
        <taxon>Eukaryota</taxon>
        <taxon>Fungi</taxon>
        <taxon>Dikarya</taxon>
        <taxon>Ascomycota</taxon>
        <taxon>Pezizomycotina</taxon>
        <taxon>Dothideomycetes</taxon>
        <taxon>Dothideomycetes incertae sedis</taxon>
        <taxon>Zopfiaceae</taxon>
        <taxon>Zopfia</taxon>
    </lineage>
</organism>
<reference evidence="1" key="1">
    <citation type="journal article" date="2020" name="Stud. Mycol.">
        <title>101 Dothideomycetes genomes: a test case for predicting lifestyles and emergence of pathogens.</title>
        <authorList>
            <person name="Haridas S."/>
            <person name="Albert R."/>
            <person name="Binder M."/>
            <person name="Bloem J."/>
            <person name="Labutti K."/>
            <person name="Salamov A."/>
            <person name="Andreopoulos B."/>
            <person name="Baker S."/>
            <person name="Barry K."/>
            <person name="Bills G."/>
            <person name="Bluhm B."/>
            <person name="Cannon C."/>
            <person name="Castanera R."/>
            <person name="Culley D."/>
            <person name="Daum C."/>
            <person name="Ezra D."/>
            <person name="Gonzalez J."/>
            <person name="Henrissat B."/>
            <person name="Kuo A."/>
            <person name="Liang C."/>
            <person name="Lipzen A."/>
            <person name="Lutzoni F."/>
            <person name="Magnuson J."/>
            <person name="Mondo S."/>
            <person name="Nolan M."/>
            <person name="Ohm R."/>
            <person name="Pangilinan J."/>
            <person name="Park H.-J."/>
            <person name="Ramirez L."/>
            <person name="Alfaro M."/>
            <person name="Sun H."/>
            <person name="Tritt A."/>
            <person name="Yoshinaga Y."/>
            <person name="Zwiers L.-H."/>
            <person name="Turgeon B."/>
            <person name="Goodwin S."/>
            <person name="Spatafora J."/>
            <person name="Crous P."/>
            <person name="Grigoriev I."/>
        </authorList>
    </citation>
    <scope>NUCLEOTIDE SEQUENCE</scope>
    <source>
        <strain evidence="1">CBS 207.26</strain>
    </source>
</reference>
<gene>
    <name evidence="1" type="ORF">K469DRAFT_719175</name>
</gene>
<proteinExistence type="predicted"/>
<dbReference type="EMBL" id="ML994679">
    <property type="protein sequence ID" value="KAF2178006.1"/>
    <property type="molecule type" value="Genomic_DNA"/>
</dbReference>
<dbReference type="Proteomes" id="UP000800200">
    <property type="component" value="Unassembled WGS sequence"/>
</dbReference>
<evidence type="ECO:0000313" key="2">
    <source>
        <dbReference type="Proteomes" id="UP000800200"/>
    </source>
</evidence>
<keyword evidence="2" id="KW-1185">Reference proteome</keyword>
<sequence length="98" mass="11245">MVLKFPPEKAYILTRGGDLFADFSRKDKIFVVGKSKTTYLYTVKTEKKSCELYWGNPVQFYTNWGELSVLELRDLFKNSAALALRGLIIERDGKACNK</sequence>
<name>A0A6A6DKA5_9PEZI</name>
<protein>
    <submittedName>
        <fullName evidence="1">Uncharacterized protein</fullName>
    </submittedName>
</protein>
<accession>A0A6A6DKA5</accession>
<evidence type="ECO:0000313" key="1">
    <source>
        <dbReference type="EMBL" id="KAF2178006.1"/>
    </source>
</evidence>